<name>A0A6A1W3X2_9ROSI</name>
<proteinExistence type="predicted"/>
<dbReference type="PANTHER" id="PTHR31476">
    <property type="entry name" value="PROTEIN WHAT'S THIS FACTOR 1 HOMOLOG, CHLOROPLASTIC"/>
    <property type="match status" value="1"/>
</dbReference>
<dbReference type="PANTHER" id="PTHR31476:SF16">
    <property type="entry name" value="F14O23.23 PROTEIN"/>
    <property type="match status" value="1"/>
</dbReference>
<evidence type="ECO:0000259" key="2">
    <source>
        <dbReference type="Pfam" id="PF11955"/>
    </source>
</evidence>
<dbReference type="Proteomes" id="UP000516437">
    <property type="component" value="Chromosome 3"/>
</dbReference>
<accession>A0A6A1W3X2</accession>
<comment type="caution">
    <text evidence="3">The sequence shown here is derived from an EMBL/GenBank/DDBJ whole genome shotgun (WGS) entry which is preliminary data.</text>
</comment>
<feature type="region of interest" description="Disordered" evidence="1">
    <location>
        <begin position="45"/>
        <end position="79"/>
    </location>
</feature>
<dbReference type="InterPro" id="IPR045040">
    <property type="entry name" value="PORR_fam"/>
</dbReference>
<dbReference type="EMBL" id="RXIC02000021">
    <property type="protein sequence ID" value="KAB1219815.1"/>
    <property type="molecule type" value="Genomic_DNA"/>
</dbReference>
<dbReference type="GO" id="GO:0003723">
    <property type="term" value="F:RNA binding"/>
    <property type="evidence" value="ECO:0007669"/>
    <property type="project" value="InterPro"/>
</dbReference>
<evidence type="ECO:0000313" key="3">
    <source>
        <dbReference type="EMBL" id="KAB1219815.1"/>
    </source>
</evidence>
<organism evidence="3 4">
    <name type="scientific">Morella rubra</name>
    <name type="common">Chinese bayberry</name>
    <dbReference type="NCBI Taxonomy" id="262757"/>
    <lineage>
        <taxon>Eukaryota</taxon>
        <taxon>Viridiplantae</taxon>
        <taxon>Streptophyta</taxon>
        <taxon>Embryophyta</taxon>
        <taxon>Tracheophyta</taxon>
        <taxon>Spermatophyta</taxon>
        <taxon>Magnoliopsida</taxon>
        <taxon>eudicotyledons</taxon>
        <taxon>Gunneridae</taxon>
        <taxon>Pentapetalae</taxon>
        <taxon>rosids</taxon>
        <taxon>fabids</taxon>
        <taxon>Fagales</taxon>
        <taxon>Myricaceae</taxon>
        <taxon>Morella</taxon>
    </lineage>
</organism>
<feature type="domain" description="PORR" evidence="2">
    <location>
        <begin position="5"/>
        <end position="61"/>
    </location>
</feature>
<dbReference type="OrthoDB" id="1746000at2759"/>
<gene>
    <name evidence="3" type="ORF">CJ030_MR3G009457</name>
</gene>
<sequence length="133" mass="15477">MKGKLGYEKETAITFPMQSSRGFEMDKKLKKWVDEWQKLPYISPYENASHLPPKSDESDKWGPTSGSRGAPMVLNMLTNSPNNEPLQNLVRILTTGLKYRVKYEFKNKGHLGHLIWANSMWKALRGNFRMFKR</sequence>
<reference evidence="3 4" key="1">
    <citation type="journal article" date="2019" name="Plant Biotechnol. J.">
        <title>The red bayberry genome and genetic basis of sex determination.</title>
        <authorList>
            <person name="Jia H.M."/>
            <person name="Jia H.J."/>
            <person name="Cai Q.L."/>
            <person name="Wang Y."/>
            <person name="Zhao H.B."/>
            <person name="Yang W.F."/>
            <person name="Wang G.Y."/>
            <person name="Li Y.H."/>
            <person name="Zhan D.L."/>
            <person name="Shen Y.T."/>
            <person name="Niu Q.F."/>
            <person name="Chang L."/>
            <person name="Qiu J."/>
            <person name="Zhao L."/>
            <person name="Xie H.B."/>
            <person name="Fu W.Y."/>
            <person name="Jin J."/>
            <person name="Li X.W."/>
            <person name="Jiao Y."/>
            <person name="Zhou C.C."/>
            <person name="Tu T."/>
            <person name="Chai C.Y."/>
            <person name="Gao J.L."/>
            <person name="Fan L.J."/>
            <person name="van de Weg E."/>
            <person name="Wang J.Y."/>
            <person name="Gao Z.S."/>
        </authorList>
    </citation>
    <scope>NUCLEOTIDE SEQUENCE [LARGE SCALE GENOMIC DNA]</scope>
    <source>
        <tissue evidence="3">Leaves</tissue>
    </source>
</reference>
<keyword evidence="4" id="KW-1185">Reference proteome</keyword>
<dbReference type="Pfam" id="PF11955">
    <property type="entry name" value="PORR"/>
    <property type="match status" value="1"/>
</dbReference>
<evidence type="ECO:0000256" key="1">
    <source>
        <dbReference type="SAM" id="MobiDB-lite"/>
    </source>
</evidence>
<protein>
    <recommendedName>
        <fullName evidence="2">PORR domain-containing protein</fullName>
    </recommendedName>
</protein>
<evidence type="ECO:0000313" key="4">
    <source>
        <dbReference type="Proteomes" id="UP000516437"/>
    </source>
</evidence>
<dbReference type="AlphaFoldDB" id="A0A6A1W3X2"/>
<dbReference type="InterPro" id="IPR021099">
    <property type="entry name" value="PORR_domain"/>
</dbReference>